<accession>A0ABR3GDA8</accession>
<sequence>MEPNYRCNLPEDAHIREILRASTPFFHKDTSDTLFNPKITDDEAVRLLIDVANTLWSGAHSLYTGKRSTVSNASTPTPMSITPRTPRNRAQTLNCLQRDKGACIITGRKKIDSFPVEVAHLFPYALSNTAECRNETFWKSIEMFLGQAKTNRLWGLVGHENVNSLKNLVTMDRSLHDMFDKGSIQFLPFTHTEPPRPIGLESLETDADSSPSYQIQIDFRTNHKAGYITTTKGIPESEPPVFVRHGHFFVIPASQESGGQFPDPAFWRIRTGIYDLLYKFGAAAEPKQDLWESDDAGWMGDYNALYDLPDTIQYDLDPKVLSAMLLRLSNIT</sequence>
<gene>
    <name evidence="3" type="ORF">Q9L58_007584</name>
</gene>
<evidence type="ECO:0000256" key="1">
    <source>
        <dbReference type="SAM" id="MobiDB-lite"/>
    </source>
</evidence>
<protein>
    <recommendedName>
        <fullName evidence="2">HNH nuclease domain-containing protein</fullName>
    </recommendedName>
</protein>
<organism evidence="3 4">
    <name type="scientific">Discina gigas</name>
    <dbReference type="NCBI Taxonomy" id="1032678"/>
    <lineage>
        <taxon>Eukaryota</taxon>
        <taxon>Fungi</taxon>
        <taxon>Dikarya</taxon>
        <taxon>Ascomycota</taxon>
        <taxon>Pezizomycotina</taxon>
        <taxon>Pezizomycetes</taxon>
        <taxon>Pezizales</taxon>
        <taxon>Discinaceae</taxon>
        <taxon>Discina</taxon>
    </lineage>
</organism>
<evidence type="ECO:0000313" key="4">
    <source>
        <dbReference type="Proteomes" id="UP001447188"/>
    </source>
</evidence>
<name>A0ABR3GDA8_9PEZI</name>
<reference evidence="3 4" key="1">
    <citation type="submission" date="2024-02" db="EMBL/GenBank/DDBJ databases">
        <title>Discinaceae phylogenomics.</title>
        <authorList>
            <person name="Dirks A.C."/>
            <person name="James T.Y."/>
        </authorList>
    </citation>
    <scope>NUCLEOTIDE SEQUENCE [LARGE SCALE GENOMIC DNA]</scope>
    <source>
        <strain evidence="3 4">ACD0624</strain>
    </source>
</reference>
<feature type="domain" description="HNH nuclease" evidence="2">
    <location>
        <begin position="103"/>
        <end position="185"/>
    </location>
</feature>
<dbReference type="Proteomes" id="UP001447188">
    <property type="component" value="Unassembled WGS sequence"/>
</dbReference>
<proteinExistence type="predicted"/>
<feature type="region of interest" description="Disordered" evidence="1">
    <location>
        <begin position="67"/>
        <end position="86"/>
    </location>
</feature>
<dbReference type="EMBL" id="JBBBZM010000122">
    <property type="protein sequence ID" value="KAL0633551.1"/>
    <property type="molecule type" value="Genomic_DNA"/>
</dbReference>
<evidence type="ECO:0000313" key="3">
    <source>
        <dbReference type="EMBL" id="KAL0633551.1"/>
    </source>
</evidence>
<dbReference type="Pfam" id="PF13391">
    <property type="entry name" value="HNH_2"/>
    <property type="match status" value="1"/>
</dbReference>
<comment type="caution">
    <text evidence="3">The sequence shown here is derived from an EMBL/GenBank/DDBJ whole genome shotgun (WGS) entry which is preliminary data.</text>
</comment>
<dbReference type="InterPro" id="IPR003615">
    <property type="entry name" value="HNH_nuc"/>
</dbReference>
<evidence type="ECO:0000259" key="2">
    <source>
        <dbReference type="Pfam" id="PF13391"/>
    </source>
</evidence>
<keyword evidence="4" id="KW-1185">Reference proteome</keyword>